<dbReference type="PROSITE" id="PS51073">
    <property type="entry name" value="RPEL"/>
    <property type="match status" value="1"/>
</dbReference>
<evidence type="ECO:0000256" key="4">
    <source>
        <dbReference type="PROSITE-ProRule" id="PRU00401"/>
    </source>
</evidence>
<keyword evidence="2" id="KW-0677">Repeat</keyword>
<evidence type="ECO:0000313" key="7">
    <source>
        <dbReference type="Proteomes" id="UP001107558"/>
    </source>
</evidence>
<dbReference type="GO" id="GO:0030036">
    <property type="term" value="P:actin cytoskeleton organization"/>
    <property type="evidence" value="ECO:0007669"/>
    <property type="project" value="TreeGrafter"/>
</dbReference>
<feature type="region of interest" description="Disordered" evidence="5">
    <location>
        <begin position="165"/>
        <end position="193"/>
    </location>
</feature>
<gene>
    <name evidence="6" type="ORF">PVAND_007617</name>
</gene>
<evidence type="ECO:0000256" key="2">
    <source>
        <dbReference type="ARBA" id="ARBA00022737"/>
    </source>
</evidence>
<accession>A0A9J6C7H6</accession>
<keyword evidence="3" id="KW-0009">Actin-binding</keyword>
<dbReference type="EMBL" id="JADBJN010000002">
    <property type="protein sequence ID" value="KAG5677901.1"/>
    <property type="molecule type" value="Genomic_DNA"/>
</dbReference>
<dbReference type="PANTHER" id="PTHR12751">
    <property type="entry name" value="PHOSPHATASE AND ACTIN REGULATOR PHACTR"/>
    <property type="match status" value="1"/>
</dbReference>
<comment type="similarity">
    <text evidence="1">Belongs to the phosphatase and actin regulator family.</text>
</comment>
<dbReference type="Pfam" id="PF02755">
    <property type="entry name" value="RPEL"/>
    <property type="match status" value="1"/>
</dbReference>
<organism evidence="6 7">
    <name type="scientific">Polypedilum vanderplanki</name>
    <name type="common">Sleeping chironomid midge</name>
    <dbReference type="NCBI Taxonomy" id="319348"/>
    <lineage>
        <taxon>Eukaryota</taxon>
        <taxon>Metazoa</taxon>
        <taxon>Ecdysozoa</taxon>
        <taxon>Arthropoda</taxon>
        <taxon>Hexapoda</taxon>
        <taxon>Insecta</taxon>
        <taxon>Pterygota</taxon>
        <taxon>Neoptera</taxon>
        <taxon>Endopterygota</taxon>
        <taxon>Diptera</taxon>
        <taxon>Nematocera</taxon>
        <taxon>Chironomoidea</taxon>
        <taxon>Chironomidae</taxon>
        <taxon>Chironominae</taxon>
        <taxon>Polypedilum</taxon>
        <taxon>Polypedilum</taxon>
    </lineage>
</organism>
<dbReference type="AlphaFoldDB" id="A0A9J6C7H6"/>
<evidence type="ECO:0000256" key="5">
    <source>
        <dbReference type="SAM" id="MobiDB-lite"/>
    </source>
</evidence>
<evidence type="ECO:0000256" key="3">
    <source>
        <dbReference type="ARBA" id="ARBA00023203"/>
    </source>
</evidence>
<dbReference type="Gene3D" id="6.10.140.2130">
    <property type="match status" value="1"/>
</dbReference>
<dbReference type="InterPro" id="IPR004018">
    <property type="entry name" value="RPEL_repeat"/>
</dbReference>
<feature type="repeat" description="RPEL" evidence="4">
    <location>
        <begin position="139"/>
        <end position="164"/>
    </location>
</feature>
<dbReference type="GO" id="GO:0003779">
    <property type="term" value="F:actin binding"/>
    <property type="evidence" value="ECO:0007669"/>
    <property type="project" value="UniProtKB-KW"/>
</dbReference>
<evidence type="ECO:0000313" key="6">
    <source>
        <dbReference type="EMBL" id="KAG5677901.1"/>
    </source>
</evidence>
<evidence type="ECO:0008006" key="8">
    <source>
        <dbReference type="Google" id="ProtNLM"/>
    </source>
</evidence>
<name>A0A9J6C7H6_POLVA</name>
<dbReference type="SMART" id="SM00707">
    <property type="entry name" value="RPEL"/>
    <property type="match status" value="1"/>
</dbReference>
<evidence type="ECO:0000256" key="1">
    <source>
        <dbReference type="ARBA" id="ARBA00009795"/>
    </source>
</evidence>
<dbReference type="Proteomes" id="UP001107558">
    <property type="component" value="Chromosome 2"/>
</dbReference>
<feature type="compositionally biased region" description="Polar residues" evidence="5">
    <location>
        <begin position="177"/>
        <end position="189"/>
    </location>
</feature>
<reference evidence="6" key="1">
    <citation type="submission" date="2021-03" db="EMBL/GenBank/DDBJ databases">
        <title>Chromosome level genome of the anhydrobiotic midge Polypedilum vanderplanki.</title>
        <authorList>
            <person name="Yoshida Y."/>
            <person name="Kikawada T."/>
            <person name="Gusev O."/>
        </authorList>
    </citation>
    <scope>NUCLEOTIDE SEQUENCE</scope>
    <source>
        <strain evidence="6">NIAS01</strain>
        <tissue evidence="6">Whole body or cell culture</tissue>
    </source>
</reference>
<dbReference type="PANTHER" id="PTHR12751:SF18">
    <property type="entry name" value="PHOSPHATASE AND ACTIN REGULATOR 1"/>
    <property type="match status" value="1"/>
</dbReference>
<dbReference type="OrthoDB" id="5563016at2759"/>
<proteinExistence type="inferred from homology"/>
<sequence>MALINNINNNVTDESMKQHEYQQQSVLTMQKSVTITVTPQRSNSLDYLNFEEKRQLIASSLSLSDILQVGPAVAQAAKDASTVIVKKHNGSTLRTTSLNTGTRTPPLERKSKFSALGRLFKPWKWRRKKKSEKFEATSKSLERKISVRANREELIERGILLPESTLSTISEPDDHNTTSPANSNSTVLINSPTSMISNTSSSISVPSSQSAHNLISSMNVNNNNQNNITSGPLINNQSQNGSILVPHSQSAHQLGHVIIPTPLTPLAAHHQALQQQLQKHFAAANNNMGTLQDMIVDKFHISGEFVFISCTIS</sequence>
<keyword evidence="7" id="KW-1185">Reference proteome</keyword>
<protein>
    <recommendedName>
        <fullName evidence="8">Phosphatase and actin regulator 1</fullName>
    </recommendedName>
</protein>
<comment type="caution">
    <text evidence="6">The sequence shown here is derived from an EMBL/GenBank/DDBJ whole genome shotgun (WGS) entry which is preliminary data.</text>
</comment>